<dbReference type="PANTHER" id="PTHR10695:SF46">
    <property type="entry name" value="BIFUNCTIONAL COENZYME A SYNTHASE-RELATED"/>
    <property type="match status" value="1"/>
</dbReference>
<dbReference type="EMBL" id="CAEZWY010000093">
    <property type="protein sequence ID" value="CAB4675175.1"/>
    <property type="molecule type" value="Genomic_DNA"/>
</dbReference>
<evidence type="ECO:0000256" key="1">
    <source>
        <dbReference type="ARBA" id="ARBA00022741"/>
    </source>
</evidence>
<dbReference type="SUPFAM" id="SSF52540">
    <property type="entry name" value="P-loop containing nucleoside triphosphate hydrolases"/>
    <property type="match status" value="1"/>
</dbReference>
<dbReference type="HAMAP" id="MF_00376">
    <property type="entry name" value="Dephospho_CoA_kinase"/>
    <property type="match status" value="1"/>
</dbReference>
<organism evidence="3">
    <name type="scientific">freshwater metagenome</name>
    <dbReference type="NCBI Taxonomy" id="449393"/>
    <lineage>
        <taxon>unclassified sequences</taxon>
        <taxon>metagenomes</taxon>
        <taxon>ecological metagenomes</taxon>
    </lineage>
</organism>
<accession>A0A6J6MRD4</accession>
<dbReference type="Pfam" id="PF01121">
    <property type="entry name" value="CoaE"/>
    <property type="match status" value="1"/>
</dbReference>
<gene>
    <name evidence="3" type="ORF">UFOPK2312_00808</name>
</gene>
<sequence length="200" mass="22185">MLKVALTGGIGSGKSLVGEYFEILGAIVFDADQLARDVVERGTVGFDLILKRFGDEILSEGQINRSKLGEIVFNDPAARKDLEEIIHPLVKEAGDSIIRSAPSSAVVVNQIPLVFETNGANRFDYIITVEAPEELRYERLRARGMKDFEIAKRISAQATRGERISISNLVIENDGDRDQLLRRVESAWESELLPRASQSE</sequence>
<dbReference type="InterPro" id="IPR001977">
    <property type="entry name" value="Depp_CoAkinase"/>
</dbReference>
<keyword evidence="1" id="KW-0547">Nucleotide-binding</keyword>
<dbReference type="AlphaFoldDB" id="A0A6J6MRD4"/>
<dbReference type="Gene3D" id="3.40.50.300">
    <property type="entry name" value="P-loop containing nucleotide triphosphate hydrolases"/>
    <property type="match status" value="1"/>
</dbReference>
<dbReference type="NCBIfam" id="TIGR00152">
    <property type="entry name" value="dephospho-CoA kinase"/>
    <property type="match status" value="1"/>
</dbReference>
<dbReference type="NCBIfam" id="NF002879">
    <property type="entry name" value="PRK03333.1"/>
    <property type="match status" value="1"/>
</dbReference>
<dbReference type="GO" id="GO:0004140">
    <property type="term" value="F:dephospho-CoA kinase activity"/>
    <property type="evidence" value="ECO:0007669"/>
    <property type="project" value="InterPro"/>
</dbReference>
<dbReference type="CDD" id="cd02022">
    <property type="entry name" value="DPCK"/>
    <property type="match status" value="1"/>
</dbReference>
<dbReference type="InterPro" id="IPR027417">
    <property type="entry name" value="P-loop_NTPase"/>
</dbReference>
<dbReference type="GO" id="GO:0015937">
    <property type="term" value="P:coenzyme A biosynthetic process"/>
    <property type="evidence" value="ECO:0007669"/>
    <property type="project" value="InterPro"/>
</dbReference>
<dbReference type="GO" id="GO:0005524">
    <property type="term" value="F:ATP binding"/>
    <property type="evidence" value="ECO:0007669"/>
    <property type="project" value="UniProtKB-KW"/>
</dbReference>
<proteinExistence type="inferred from homology"/>
<dbReference type="PANTHER" id="PTHR10695">
    <property type="entry name" value="DEPHOSPHO-COA KINASE-RELATED"/>
    <property type="match status" value="1"/>
</dbReference>
<evidence type="ECO:0000313" key="3">
    <source>
        <dbReference type="EMBL" id="CAB4675175.1"/>
    </source>
</evidence>
<keyword evidence="2" id="KW-0067">ATP-binding</keyword>
<dbReference type="PROSITE" id="PS51219">
    <property type="entry name" value="DPCK"/>
    <property type="match status" value="1"/>
</dbReference>
<protein>
    <submittedName>
        <fullName evidence="3">Unannotated protein</fullName>
    </submittedName>
</protein>
<evidence type="ECO:0000256" key="2">
    <source>
        <dbReference type="ARBA" id="ARBA00022840"/>
    </source>
</evidence>
<reference evidence="3" key="1">
    <citation type="submission" date="2020-05" db="EMBL/GenBank/DDBJ databases">
        <authorList>
            <person name="Chiriac C."/>
            <person name="Salcher M."/>
            <person name="Ghai R."/>
            <person name="Kavagutti S V."/>
        </authorList>
    </citation>
    <scope>NUCLEOTIDE SEQUENCE</scope>
</reference>
<name>A0A6J6MRD4_9ZZZZ</name>